<dbReference type="PROSITE" id="PS52004">
    <property type="entry name" value="KS3_2"/>
    <property type="match status" value="1"/>
</dbReference>
<feature type="domain" description="Ketosynthase family 3 (KS3)" evidence="4">
    <location>
        <begin position="1"/>
        <end position="409"/>
    </location>
</feature>
<dbReference type="Proteomes" id="UP000004994">
    <property type="component" value="Chromosome 3"/>
</dbReference>
<dbReference type="OMA" id="GVHCPRL"/>
<dbReference type="SUPFAM" id="SSF52047">
    <property type="entry name" value="RNI-like"/>
    <property type="match status" value="1"/>
</dbReference>
<dbReference type="InterPro" id="IPR014031">
    <property type="entry name" value="Ketoacyl_synth_C"/>
</dbReference>
<dbReference type="Gene3D" id="1.20.1280.50">
    <property type="match status" value="1"/>
</dbReference>
<dbReference type="InterPro" id="IPR016039">
    <property type="entry name" value="Thiolase-like"/>
</dbReference>
<dbReference type="Pfam" id="PF02801">
    <property type="entry name" value="Ketoacyl-synt_C"/>
    <property type="match status" value="1"/>
</dbReference>
<evidence type="ECO:0000256" key="1">
    <source>
        <dbReference type="ARBA" id="ARBA00013191"/>
    </source>
</evidence>
<dbReference type="Gramene" id="Solyc03g122100.2.1">
    <property type="protein sequence ID" value="Solyc03g122100.2.1"/>
    <property type="gene ID" value="Solyc03g122100.2"/>
</dbReference>
<dbReference type="PROSITE" id="PS50181">
    <property type="entry name" value="FBOX"/>
    <property type="match status" value="1"/>
</dbReference>
<sequence>MKIDGAELNLKEIWNEIVEYLSNNLLITCEVDESKKLHKPTEMELENVTMWQQLPDEIWREILVRVSTLDKLRSADKVCSLWRRLLKEPFSWKTIDLRDSRCIPFKIMKRFFNVAVDRSRGECNEFYYAYCGSNDLGFLVERCKDLKKLWLRGWAGGWGIPIYSCLIKVAPRLYHLEELILQDCFLTPVCIEALGVHCPRLTSFSLSHFDVMEFQTEEEKNEDALAIAAHLPLLCRLQLIGNALTVWGLEAVLVGCPNLKSLDLRRCLVIGEGSGVLLLEELEHAKTRKAKIYAEFLGGSFTSDAYHMIEPHPEGSGVVLCIENALAQSGVKHEDVNYINVHAASTPAGDLNEYQAILHCFGKNPELKINSTKSMTGHLLGAAGAVEAIATVKPKINSTKSCSPPWGYW</sequence>
<dbReference type="Gene3D" id="3.80.10.10">
    <property type="entry name" value="Ribonuclease Inhibitor"/>
    <property type="match status" value="1"/>
</dbReference>
<dbReference type="GO" id="GO:0006633">
    <property type="term" value="P:fatty acid biosynthetic process"/>
    <property type="evidence" value="ECO:0000318"/>
    <property type="project" value="GO_Central"/>
</dbReference>
<evidence type="ECO:0000259" key="3">
    <source>
        <dbReference type="PROSITE" id="PS50181"/>
    </source>
</evidence>
<organism evidence="5">
    <name type="scientific">Solanum lycopersicum</name>
    <name type="common">Tomato</name>
    <name type="synonym">Lycopersicon esculentum</name>
    <dbReference type="NCBI Taxonomy" id="4081"/>
    <lineage>
        <taxon>Eukaryota</taxon>
        <taxon>Viridiplantae</taxon>
        <taxon>Streptophyta</taxon>
        <taxon>Embryophyta</taxon>
        <taxon>Tracheophyta</taxon>
        <taxon>Spermatophyta</taxon>
        <taxon>Magnoliopsida</taxon>
        <taxon>eudicotyledons</taxon>
        <taxon>Gunneridae</taxon>
        <taxon>Pentapetalae</taxon>
        <taxon>asterids</taxon>
        <taxon>lamiids</taxon>
        <taxon>Solanales</taxon>
        <taxon>Solanaceae</taxon>
        <taxon>Solanoideae</taxon>
        <taxon>Solaneae</taxon>
        <taxon>Solanum</taxon>
        <taxon>Solanum subgen. Lycopersicon</taxon>
    </lineage>
</organism>
<dbReference type="PaxDb" id="4081-Solyc03g122100.1.1"/>
<protein>
    <recommendedName>
        <fullName evidence="1">beta-ketoacyl-[acyl-carrier-protein] synthase I</fullName>
        <ecNumber evidence="1">2.3.1.41</ecNumber>
    </recommendedName>
</protein>
<dbReference type="CDD" id="cd22164">
    <property type="entry name" value="F-box_AtSKIP19-like"/>
    <property type="match status" value="1"/>
</dbReference>
<dbReference type="InterPro" id="IPR020841">
    <property type="entry name" value="PKS_Beta-ketoAc_synthase_dom"/>
</dbReference>
<proteinExistence type="predicted"/>
<keyword evidence="6" id="KW-1185">Reference proteome</keyword>
<dbReference type="InParanoid" id="A0A3Q7FW19"/>
<dbReference type="SUPFAM" id="SSF53901">
    <property type="entry name" value="Thiolase-like"/>
    <property type="match status" value="1"/>
</dbReference>
<dbReference type="Gene3D" id="3.40.47.10">
    <property type="match status" value="1"/>
</dbReference>
<dbReference type="GO" id="GO:0005739">
    <property type="term" value="C:mitochondrion"/>
    <property type="evidence" value="ECO:0000318"/>
    <property type="project" value="GO_Central"/>
</dbReference>
<dbReference type="InterPro" id="IPR032675">
    <property type="entry name" value="LRR_dom_sf"/>
</dbReference>
<reference evidence="5" key="2">
    <citation type="submission" date="2019-01" db="UniProtKB">
        <authorList>
            <consortium name="EnsemblPlants"/>
        </authorList>
    </citation>
    <scope>IDENTIFICATION</scope>
    <source>
        <strain evidence="5">cv. Heinz 1706</strain>
    </source>
</reference>
<dbReference type="InterPro" id="IPR001810">
    <property type="entry name" value="F-box_dom"/>
</dbReference>
<accession>A0A3Q7FW19</accession>
<feature type="domain" description="F-box" evidence="3">
    <location>
        <begin position="48"/>
        <end position="95"/>
    </location>
</feature>
<evidence type="ECO:0000313" key="5">
    <source>
        <dbReference type="EnsemblPlants" id="Solyc03g122100.2.1"/>
    </source>
</evidence>
<evidence type="ECO:0000256" key="2">
    <source>
        <dbReference type="ARBA" id="ARBA00022679"/>
    </source>
</evidence>
<dbReference type="InterPro" id="IPR000794">
    <property type="entry name" value="Beta-ketoacyl_synthase"/>
</dbReference>
<dbReference type="EnsemblPlants" id="Solyc03g122100.2.1">
    <property type="protein sequence ID" value="Solyc03g122100.2.1"/>
    <property type="gene ID" value="Solyc03g122100.2"/>
</dbReference>
<dbReference type="AlphaFoldDB" id="A0A3Q7FW19"/>
<dbReference type="Pfam" id="PF12937">
    <property type="entry name" value="F-box-like"/>
    <property type="match status" value="1"/>
</dbReference>
<keyword evidence="2" id="KW-0808">Transferase</keyword>
<dbReference type="EC" id="2.3.1.41" evidence="1"/>
<dbReference type="PANTHER" id="PTHR11712">
    <property type="entry name" value="POLYKETIDE SYNTHASE-RELATED"/>
    <property type="match status" value="1"/>
</dbReference>
<evidence type="ECO:0000313" key="6">
    <source>
        <dbReference type="Proteomes" id="UP000004994"/>
    </source>
</evidence>
<name>A0A3Q7FW19_SOLLC</name>
<dbReference type="GO" id="GO:0004315">
    <property type="term" value="F:3-oxoacyl-[acyl-carrier-protein] synthase activity"/>
    <property type="evidence" value="ECO:0000318"/>
    <property type="project" value="GO_Central"/>
</dbReference>
<evidence type="ECO:0000259" key="4">
    <source>
        <dbReference type="PROSITE" id="PS52004"/>
    </source>
</evidence>
<dbReference type="PANTHER" id="PTHR11712:SF351">
    <property type="entry name" value="BETA-KETOACYL-[ACYL-CARRIER-PROTEIN] SYNTHASE I"/>
    <property type="match status" value="1"/>
</dbReference>
<dbReference type="STRING" id="4081.A0A3Q7FW19"/>
<reference evidence="5" key="1">
    <citation type="journal article" date="2012" name="Nature">
        <title>The tomato genome sequence provides insights into fleshy fruit evolution.</title>
        <authorList>
            <consortium name="Tomato Genome Consortium"/>
        </authorList>
    </citation>
    <scope>NUCLEOTIDE SEQUENCE [LARGE SCALE GENOMIC DNA]</scope>
    <source>
        <strain evidence="5">cv. Heinz 1706</strain>
    </source>
</reference>